<feature type="domain" description="Glycosyl transferase family 1" evidence="7">
    <location>
        <begin position="196"/>
        <end position="335"/>
    </location>
</feature>
<keyword evidence="10" id="KW-1185">Reference proteome</keyword>
<comment type="catalytic activity">
    <reaction evidence="6">
        <text>queuosine(34) in tRNA(Asp) + GDP-alpha-D-mannose = O-4''-alpha-D-mannosylqueuosine(34) in tRNA(Asp) + GDP + H(+)</text>
        <dbReference type="Rhea" id="RHEA:12885"/>
        <dbReference type="Rhea" id="RHEA-COMP:18572"/>
        <dbReference type="Rhea" id="RHEA-COMP:18581"/>
        <dbReference type="ChEBI" id="CHEBI:15378"/>
        <dbReference type="ChEBI" id="CHEBI:57527"/>
        <dbReference type="ChEBI" id="CHEBI:58189"/>
        <dbReference type="ChEBI" id="CHEBI:194431"/>
        <dbReference type="ChEBI" id="CHEBI:194442"/>
        <dbReference type="EC" id="2.4.1.110"/>
    </reaction>
    <physiologicalReaction direction="left-to-right" evidence="6">
        <dbReference type="Rhea" id="RHEA:12886"/>
    </physiologicalReaction>
</comment>
<comment type="similarity">
    <text evidence="1">Belongs to the glycosyltransferase group 1 family. Glycosyltransferase 4 subfamily.</text>
</comment>
<dbReference type="PANTHER" id="PTHR13615">
    <property type="entry name" value="GLYCOSYLTRANSFERASE-LIKE 1"/>
    <property type="match status" value="1"/>
</dbReference>
<dbReference type="Pfam" id="PF12038">
    <property type="entry name" value="QTMAN_N"/>
    <property type="match status" value="1"/>
</dbReference>
<evidence type="ECO:0000259" key="7">
    <source>
        <dbReference type="Pfam" id="PF00534"/>
    </source>
</evidence>
<dbReference type="EMBL" id="NSKD01000002">
    <property type="protein sequence ID" value="PAU81355.1"/>
    <property type="molecule type" value="Genomic_DNA"/>
</dbReference>
<protein>
    <recommendedName>
        <fullName evidence="5">tRNA-queuosine alpha-mannosyltransferase</fullName>
        <ecNumber evidence="4">2.4.1.110</ecNumber>
    </recommendedName>
</protein>
<evidence type="ECO:0000256" key="2">
    <source>
        <dbReference type="ARBA" id="ARBA00022676"/>
    </source>
</evidence>
<accession>A0A2A2F9U3</accession>
<dbReference type="Gene3D" id="3.40.50.2000">
    <property type="entry name" value="Glycogen Phosphorylase B"/>
    <property type="match status" value="2"/>
</dbReference>
<dbReference type="PANTHER" id="PTHR13615:SF3">
    <property type="entry name" value="GLYCOSYLTRANSFERASE-LIKE DOMAIN-CONTAINING PROTEIN 1"/>
    <property type="match status" value="1"/>
</dbReference>
<evidence type="ECO:0000313" key="10">
    <source>
        <dbReference type="Proteomes" id="UP000218896"/>
    </source>
</evidence>
<comment type="caution">
    <text evidence="9">The sequence shown here is derived from an EMBL/GenBank/DDBJ whole genome shotgun (WGS) entry which is preliminary data.</text>
</comment>
<name>A0A2A2F9U3_9GAMM</name>
<evidence type="ECO:0000256" key="4">
    <source>
        <dbReference type="ARBA" id="ARBA00044517"/>
    </source>
</evidence>
<dbReference type="InterPro" id="IPR022701">
    <property type="entry name" value="QTMAN_N"/>
</dbReference>
<dbReference type="EC" id="2.4.1.110" evidence="4"/>
<dbReference type="Proteomes" id="UP000218896">
    <property type="component" value="Unassembled WGS sequence"/>
</dbReference>
<evidence type="ECO:0000259" key="8">
    <source>
        <dbReference type="Pfam" id="PF12038"/>
    </source>
</evidence>
<dbReference type="InterPro" id="IPR051862">
    <property type="entry name" value="GT-like_domain_containing_1"/>
</dbReference>
<dbReference type="SUPFAM" id="SSF53756">
    <property type="entry name" value="UDP-Glycosyltransferase/glycogen phosphorylase"/>
    <property type="match status" value="1"/>
</dbReference>
<evidence type="ECO:0000256" key="3">
    <source>
        <dbReference type="ARBA" id="ARBA00022679"/>
    </source>
</evidence>
<feature type="domain" description="tRNA-queuosine alpha-mannosyltransferase N-terminal" evidence="8">
    <location>
        <begin position="8"/>
        <end position="174"/>
    </location>
</feature>
<reference evidence="9 10" key="1">
    <citation type="submission" date="2017-08" db="EMBL/GenBank/DDBJ databases">
        <title>Halovibrio sewagensis sp. nov., isolated from wastewater of high salinity.</title>
        <authorList>
            <person name="Dong X."/>
            <person name="Zhang G."/>
        </authorList>
    </citation>
    <scope>NUCLEOTIDE SEQUENCE [LARGE SCALE GENOMIC DNA]</scope>
    <source>
        <strain evidence="9 10">YL5-2</strain>
    </source>
</reference>
<dbReference type="GO" id="GO:0016438">
    <property type="term" value="F:tRNA-queuosine(34) beta-mannosyltransferase activity"/>
    <property type="evidence" value="ECO:0007669"/>
    <property type="project" value="UniProtKB-EC"/>
</dbReference>
<dbReference type="OrthoDB" id="9792163at2"/>
<dbReference type="Pfam" id="PF00534">
    <property type="entry name" value="Glycos_transf_1"/>
    <property type="match status" value="1"/>
</dbReference>
<keyword evidence="3 9" id="KW-0808">Transferase</keyword>
<dbReference type="AlphaFoldDB" id="A0A2A2F9U3"/>
<evidence type="ECO:0000256" key="1">
    <source>
        <dbReference type="ARBA" id="ARBA00009481"/>
    </source>
</evidence>
<evidence type="ECO:0000313" key="9">
    <source>
        <dbReference type="EMBL" id="PAU81355.1"/>
    </source>
</evidence>
<sequence>MGAETPRLLCLSAYEAASHRLWRERLGQGLPDYDWQALTLPARHFRWRIRGNPLSWYDAPELQRAPDLVLATSMVDLAVVRGLNRGLAAAPTVVYFHENQFAYPEQHERVASNEPKVVNLYTALAADQVLFNSEWNRRSFLKGARELLRRMPDRKPETAVATIEARSRVVPVPIPDERFTALQRDWPAVPHLLWNHRWEYDKGPERLLALLRALRQRGQPFRLSLVGEGFRQAPEAFARIREEFAGELVNLGYMESREAYDRLLEEADMVLSTALHDFQGLAVQEAMAAGCVPIVPDRLAYPEYVPADFRYLSQEAPEREGQAAAERLMAVLAEPRPGPETLMPERYRRNRVIPEYRQLFESLLGGTGPRPQPRP</sequence>
<evidence type="ECO:0000256" key="5">
    <source>
        <dbReference type="ARBA" id="ARBA00044539"/>
    </source>
</evidence>
<organism evidence="9 10">
    <name type="scientific">Halovibrio salipaludis</name>
    <dbReference type="NCBI Taxonomy" id="2032626"/>
    <lineage>
        <taxon>Bacteria</taxon>
        <taxon>Pseudomonadati</taxon>
        <taxon>Pseudomonadota</taxon>
        <taxon>Gammaproteobacteria</taxon>
        <taxon>Oceanospirillales</taxon>
        <taxon>Halomonadaceae</taxon>
        <taxon>Halovibrio</taxon>
    </lineage>
</organism>
<dbReference type="RefSeq" id="WP_095617077.1">
    <property type="nucleotide sequence ID" value="NZ_NSKD01000002.1"/>
</dbReference>
<dbReference type="InterPro" id="IPR001296">
    <property type="entry name" value="Glyco_trans_1"/>
</dbReference>
<proteinExistence type="inferred from homology"/>
<evidence type="ECO:0000256" key="6">
    <source>
        <dbReference type="ARBA" id="ARBA00048439"/>
    </source>
</evidence>
<keyword evidence="2" id="KW-0328">Glycosyltransferase</keyword>
<gene>
    <name evidence="9" type="ORF">CK501_07375</name>
</gene>